<keyword evidence="2" id="KW-0813">Transport</keyword>
<keyword evidence="10" id="KW-1185">Reference proteome</keyword>
<evidence type="ECO:0000259" key="8">
    <source>
        <dbReference type="PROSITE" id="PS50850"/>
    </source>
</evidence>
<sequence length="374" mass="41826">MSQFRQLHRAIKIRLYLQFVTTMATMAIMPFIAIYFSHLVGAKMTGVLVMVVITSGIIGGFLRGYVSDQIGRKKLLVLSEFAMGISFLAIACFNAPWTVMPYVSFVLFMVNMFFSGLYIPVSTAMIFDLVRKQERNFVFTAQYWISNLAIAIGSITGAFLFEDYHFYLFLAVAAVTIISGLITYLFISETFVKAKTDGETAVKPASILSNYQSVFKDRTFMVFMIASMLVLSLESHLTNYIAVNLENNMEETNWLGSFSLNGINMTGILQAENTLIVVFAVSLITWLIRRTSDYSRLIYGMTLYVISYALLSYTVTPSLLIGFMVLISLGELILIPVRQSLLAELTPESQRGIAGVLLMASVMKQPQKAERMSG</sequence>
<dbReference type="InterPro" id="IPR036259">
    <property type="entry name" value="MFS_trans_sf"/>
</dbReference>
<dbReference type="RefSeq" id="WP_382399741.1">
    <property type="nucleotide sequence ID" value="NZ_JBHTNH010000019.1"/>
</dbReference>
<reference evidence="10" key="1">
    <citation type="journal article" date="2019" name="Int. J. Syst. Evol. Microbiol.">
        <title>The Global Catalogue of Microorganisms (GCM) 10K type strain sequencing project: providing services to taxonomists for standard genome sequencing and annotation.</title>
        <authorList>
            <consortium name="The Broad Institute Genomics Platform"/>
            <consortium name="The Broad Institute Genome Sequencing Center for Infectious Disease"/>
            <person name="Wu L."/>
            <person name="Ma J."/>
        </authorList>
    </citation>
    <scope>NUCLEOTIDE SEQUENCE [LARGE SCALE GENOMIC DNA]</scope>
    <source>
        <strain evidence="10">CCUG 54822</strain>
    </source>
</reference>
<evidence type="ECO:0000256" key="2">
    <source>
        <dbReference type="ARBA" id="ARBA00022448"/>
    </source>
</evidence>
<evidence type="ECO:0000256" key="4">
    <source>
        <dbReference type="ARBA" id="ARBA00022692"/>
    </source>
</evidence>
<evidence type="ECO:0000256" key="7">
    <source>
        <dbReference type="SAM" id="Phobius"/>
    </source>
</evidence>
<dbReference type="Pfam" id="PF07690">
    <property type="entry name" value="MFS_1"/>
    <property type="match status" value="1"/>
</dbReference>
<dbReference type="Gene3D" id="1.20.1250.20">
    <property type="entry name" value="MFS general substrate transporter like domains"/>
    <property type="match status" value="1"/>
</dbReference>
<keyword evidence="6 7" id="KW-0472">Membrane</keyword>
<dbReference type="SUPFAM" id="SSF103473">
    <property type="entry name" value="MFS general substrate transporter"/>
    <property type="match status" value="1"/>
</dbReference>
<organism evidence="9 10">
    <name type="scientific">Lentibacillus salinarum</name>
    <dbReference type="NCBI Taxonomy" id="446820"/>
    <lineage>
        <taxon>Bacteria</taxon>
        <taxon>Bacillati</taxon>
        <taxon>Bacillota</taxon>
        <taxon>Bacilli</taxon>
        <taxon>Bacillales</taxon>
        <taxon>Bacillaceae</taxon>
        <taxon>Lentibacillus</taxon>
    </lineage>
</organism>
<feature type="transmembrane region" description="Helical" evidence="7">
    <location>
        <begin position="263"/>
        <end position="288"/>
    </location>
</feature>
<feature type="transmembrane region" description="Helical" evidence="7">
    <location>
        <begin position="167"/>
        <end position="187"/>
    </location>
</feature>
<feature type="domain" description="Major facilitator superfamily (MFS) profile" evidence="8">
    <location>
        <begin position="1"/>
        <end position="374"/>
    </location>
</feature>
<dbReference type="PROSITE" id="PS50850">
    <property type="entry name" value="MFS"/>
    <property type="match status" value="1"/>
</dbReference>
<dbReference type="InterPro" id="IPR050171">
    <property type="entry name" value="MFS_Transporters"/>
</dbReference>
<dbReference type="EMBL" id="JBHTNH010000019">
    <property type="protein sequence ID" value="MFD1361815.1"/>
    <property type="molecule type" value="Genomic_DNA"/>
</dbReference>
<protein>
    <submittedName>
        <fullName evidence="9">MFS transporter</fullName>
    </submittedName>
</protein>
<keyword evidence="3" id="KW-1003">Cell membrane</keyword>
<comment type="caution">
    <text evidence="9">The sequence shown here is derived from an EMBL/GenBank/DDBJ whole genome shotgun (WGS) entry which is preliminary data.</text>
</comment>
<name>A0ABW3ZTU3_9BACI</name>
<proteinExistence type="predicted"/>
<feature type="transmembrane region" description="Helical" evidence="7">
    <location>
        <begin position="42"/>
        <end position="63"/>
    </location>
</feature>
<dbReference type="PANTHER" id="PTHR23517:SF3">
    <property type="entry name" value="INTEGRAL MEMBRANE TRANSPORT PROTEIN"/>
    <property type="match status" value="1"/>
</dbReference>
<evidence type="ECO:0000313" key="9">
    <source>
        <dbReference type="EMBL" id="MFD1361815.1"/>
    </source>
</evidence>
<evidence type="ECO:0000256" key="1">
    <source>
        <dbReference type="ARBA" id="ARBA00004651"/>
    </source>
</evidence>
<evidence type="ECO:0000313" key="10">
    <source>
        <dbReference type="Proteomes" id="UP001597178"/>
    </source>
</evidence>
<comment type="subcellular location">
    <subcellularLocation>
        <location evidence="1">Cell membrane</location>
        <topology evidence="1">Multi-pass membrane protein</topology>
    </subcellularLocation>
</comment>
<feature type="transmembrane region" description="Helical" evidence="7">
    <location>
        <begin position="75"/>
        <end position="97"/>
    </location>
</feature>
<evidence type="ECO:0000256" key="5">
    <source>
        <dbReference type="ARBA" id="ARBA00022989"/>
    </source>
</evidence>
<feature type="transmembrane region" description="Helical" evidence="7">
    <location>
        <begin position="103"/>
        <end position="130"/>
    </location>
</feature>
<dbReference type="InterPro" id="IPR011701">
    <property type="entry name" value="MFS"/>
</dbReference>
<dbReference type="Proteomes" id="UP001597178">
    <property type="component" value="Unassembled WGS sequence"/>
</dbReference>
<keyword evidence="4 7" id="KW-0812">Transmembrane</keyword>
<evidence type="ECO:0000256" key="6">
    <source>
        <dbReference type="ARBA" id="ARBA00023136"/>
    </source>
</evidence>
<accession>A0ABW3ZTU3</accession>
<feature type="transmembrane region" description="Helical" evidence="7">
    <location>
        <begin position="220"/>
        <end position="243"/>
    </location>
</feature>
<dbReference type="InterPro" id="IPR020846">
    <property type="entry name" value="MFS_dom"/>
</dbReference>
<feature type="transmembrane region" description="Helical" evidence="7">
    <location>
        <begin position="142"/>
        <end position="161"/>
    </location>
</feature>
<evidence type="ECO:0000256" key="3">
    <source>
        <dbReference type="ARBA" id="ARBA00022475"/>
    </source>
</evidence>
<feature type="transmembrane region" description="Helical" evidence="7">
    <location>
        <begin position="15"/>
        <end position="36"/>
    </location>
</feature>
<keyword evidence="5 7" id="KW-1133">Transmembrane helix</keyword>
<gene>
    <name evidence="9" type="ORF">ACFQ4A_09130</name>
</gene>
<dbReference type="PANTHER" id="PTHR23517">
    <property type="entry name" value="RESISTANCE PROTEIN MDTM, PUTATIVE-RELATED-RELATED"/>
    <property type="match status" value="1"/>
</dbReference>